<keyword evidence="2" id="KW-1185">Reference proteome</keyword>
<reference evidence="1 2" key="1">
    <citation type="submission" date="2024-08" db="EMBL/GenBank/DDBJ databases">
        <title>Gnathostoma spinigerum genome.</title>
        <authorList>
            <person name="Gonzalez-Bertolin B."/>
            <person name="Monzon S."/>
            <person name="Zaballos A."/>
            <person name="Jimenez P."/>
            <person name="Dekumyoy P."/>
            <person name="Varona S."/>
            <person name="Cuesta I."/>
            <person name="Sumanam S."/>
            <person name="Adisakwattana P."/>
            <person name="Gasser R.B."/>
            <person name="Hernandez-Gonzalez A."/>
            <person name="Young N.D."/>
            <person name="Perteguer M.J."/>
        </authorList>
    </citation>
    <scope>NUCLEOTIDE SEQUENCE [LARGE SCALE GENOMIC DNA]</scope>
    <source>
        <strain evidence="1">AL3</strain>
        <tissue evidence="1">Liver</tissue>
    </source>
</reference>
<organism evidence="1 2">
    <name type="scientific">Gnathostoma spinigerum</name>
    <dbReference type="NCBI Taxonomy" id="75299"/>
    <lineage>
        <taxon>Eukaryota</taxon>
        <taxon>Metazoa</taxon>
        <taxon>Ecdysozoa</taxon>
        <taxon>Nematoda</taxon>
        <taxon>Chromadorea</taxon>
        <taxon>Rhabditida</taxon>
        <taxon>Spirurina</taxon>
        <taxon>Gnathostomatomorpha</taxon>
        <taxon>Gnathostomatoidea</taxon>
        <taxon>Gnathostomatidae</taxon>
        <taxon>Gnathostoma</taxon>
    </lineage>
</organism>
<accession>A0ABD6EQS9</accession>
<evidence type="ECO:0000313" key="1">
    <source>
        <dbReference type="EMBL" id="MFH4982203.1"/>
    </source>
</evidence>
<gene>
    <name evidence="1" type="ORF">AB6A40_008912</name>
</gene>
<dbReference type="Proteomes" id="UP001608902">
    <property type="component" value="Unassembled WGS sequence"/>
</dbReference>
<protein>
    <submittedName>
        <fullName evidence="1">Uncharacterized protein</fullName>
    </submittedName>
</protein>
<sequence length="71" mass="8344">MFLHKIVIPLYFSALHRLFQFFNPKDHLIFIGFIFRGDLHSGALRRCVRATDEVRRAEDAALNTIFCSYIN</sequence>
<dbReference type="AlphaFoldDB" id="A0ABD6EQS9"/>
<evidence type="ECO:0000313" key="2">
    <source>
        <dbReference type="Proteomes" id="UP001608902"/>
    </source>
</evidence>
<proteinExistence type="predicted"/>
<dbReference type="EMBL" id="JBGFUD010008717">
    <property type="protein sequence ID" value="MFH4982203.1"/>
    <property type="molecule type" value="Genomic_DNA"/>
</dbReference>
<name>A0ABD6EQS9_9BILA</name>
<comment type="caution">
    <text evidence="1">The sequence shown here is derived from an EMBL/GenBank/DDBJ whole genome shotgun (WGS) entry which is preliminary data.</text>
</comment>